<gene>
    <name evidence="2" type="ORF">WMSIL1_LOCUS4393</name>
</gene>
<proteinExistence type="predicted"/>
<feature type="compositionally biased region" description="Polar residues" evidence="1">
    <location>
        <begin position="53"/>
        <end position="67"/>
    </location>
</feature>
<feature type="region of interest" description="Disordered" evidence="1">
    <location>
        <begin position="37"/>
        <end position="68"/>
    </location>
</feature>
<keyword evidence="3" id="KW-1185">Reference proteome</keyword>
<accession>A0A564YAN2</accession>
<reference evidence="2 3" key="1">
    <citation type="submission" date="2019-07" db="EMBL/GenBank/DDBJ databases">
        <authorList>
            <person name="Jastrzebski P J."/>
            <person name="Paukszto L."/>
            <person name="Jastrzebski P J."/>
        </authorList>
    </citation>
    <scope>NUCLEOTIDE SEQUENCE [LARGE SCALE GENOMIC DNA]</scope>
    <source>
        <strain evidence="2 3">WMS-il1</strain>
    </source>
</reference>
<dbReference type="AlphaFoldDB" id="A0A564YAN2"/>
<evidence type="ECO:0000256" key="1">
    <source>
        <dbReference type="SAM" id="MobiDB-lite"/>
    </source>
</evidence>
<name>A0A564YAN2_HYMDI</name>
<evidence type="ECO:0000313" key="3">
    <source>
        <dbReference type="Proteomes" id="UP000321570"/>
    </source>
</evidence>
<evidence type="ECO:0000313" key="2">
    <source>
        <dbReference type="EMBL" id="VUZ44300.1"/>
    </source>
</evidence>
<organism evidence="2 3">
    <name type="scientific">Hymenolepis diminuta</name>
    <name type="common">Rat tapeworm</name>
    <dbReference type="NCBI Taxonomy" id="6216"/>
    <lineage>
        <taxon>Eukaryota</taxon>
        <taxon>Metazoa</taxon>
        <taxon>Spiralia</taxon>
        <taxon>Lophotrochozoa</taxon>
        <taxon>Platyhelminthes</taxon>
        <taxon>Cestoda</taxon>
        <taxon>Eucestoda</taxon>
        <taxon>Cyclophyllidea</taxon>
        <taxon>Hymenolepididae</taxon>
        <taxon>Hymenolepis</taxon>
    </lineage>
</organism>
<protein>
    <submittedName>
        <fullName evidence="2">Uncharacterized protein</fullName>
    </submittedName>
</protein>
<dbReference type="EMBL" id="CABIJS010000123">
    <property type="protein sequence ID" value="VUZ44300.1"/>
    <property type="molecule type" value="Genomic_DNA"/>
</dbReference>
<dbReference type="Proteomes" id="UP000321570">
    <property type="component" value="Unassembled WGS sequence"/>
</dbReference>
<sequence>MSCLFSTKNFFAKTGFFDHSNRVQENIHDFLSKQAVVTRKSQDKRKRKRPELTASNQPNCSDQPSNTKPKHYHLLFKIKRRQQYLIHTNPLLAIKPYNFNPTTTISINLPTSSQTPSQSTKLRTVKHKMQLSSSPTLSRKFSTWNLLAVIDKSNSSMERTPKEETTDV</sequence>